<sequence length="427" mass="48630">MNRNQGLANQRGKQSSQQERETNSGGRKRVVWWLSALLLLVAGVSVTRVWWRQSREDQFRESIKIASENQRWGRVAAVASMWREYLPDDPEANYAAGLAAWMRGDEATAVQMMEAIDEDHPVFAQRCVLLAKIRSSEKHLPAESIELLQKAIQLDPAFVEPRRLLLRQYGLTLQHDKVASIVDNAIKAEADAPAMYVYLMAPSIVTYSDGESLASSWAAIARRAGNADEARDYEVIAYCHAAQANRLNETELETTREQFDSGGKALDDRLDQLSEKYPTHVELILEQIRRAWVNGDSQAMRRWLSQVPASEFDDPRPWRWKGAMHVMQEEWREAEVALRATVERNPYDWIALHQLGNVLARQGKTEESQRFLTRGALGNQVRREIVDLSHINQLTPSLLAKMQRYADLAGQPHVAERLAKLLERVSP</sequence>
<dbReference type="InterPro" id="IPR011990">
    <property type="entry name" value="TPR-like_helical_dom_sf"/>
</dbReference>
<keyword evidence="2" id="KW-0472">Membrane</keyword>
<evidence type="ECO:0000256" key="2">
    <source>
        <dbReference type="SAM" id="Phobius"/>
    </source>
</evidence>
<protein>
    <recommendedName>
        <fullName evidence="5">Tetratricopeptide repeat protein</fullName>
    </recommendedName>
</protein>
<feature type="region of interest" description="Disordered" evidence="1">
    <location>
        <begin position="1"/>
        <end position="23"/>
    </location>
</feature>
<name>A0ABS8NKT0_9BACT</name>
<comment type="caution">
    <text evidence="3">The sequence shown here is derived from an EMBL/GenBank/DDBJ whole genome shotgun (WGS) entry which is preliminary data.</text>
</comment>
<proteinExistence type="predicted"/>
<feature type="transmembrane region" description="Helical" evidence="2">
    <location>
        <begin position="30"/>
        <end position="51"/>
    </location>
</feature>
<keyword evidence="2" id="KW-0812">Transmembrane</keyword>
<evidence type="ECO:0000313" key="4">
    <source>
        <dbReference type="Proteomes" id="UP001430306"/>
    </source>
</evidence>
<dbReference type="Proteomes" id="UP001430306">
    <property type="component" value="Unassembled WGS sequence"/>
</dbReference>
<evidence type="ECO:0000313" key="3">
    <source>
        <dbReference type="EMBL" id="MCC9644145.1"/>
    </source>
</evidence>
<dbReference type="SUPFAM" id="SSF48452">
    <property type="entry name" value="TPR-like"/>
    <property type="match status" value="1"/>
</dbReference>
<evidence type="ECO:0000256" key="1">
    <source>
        <dbReference type="SAM" id="MobiDB-lite"/>
    </source>
</evidence>
<organism evidence="3 4">
    <name type="scientific">Rhodopirellula halodulae</name>
    <dbReference type="NCBI Taxonomy" id="2894198"/>
    <lineage>
        <taxon>Bacteria</taxon>
        <taxon>Pseudomonadati</taxon>
        <taxon>Planctomycetota</taxon>
        <taxon>Planctomycetia</taxon>
        <taxon>Pirellulales</taxon>
        <taxon>Pirellulaceae</taxon>
        <taxon>Rhodopirellula</taxon>
    </lineage>
</organism>
<keyword evidence="4" id="KW-1185">Reference proteome</keyword>
<evidence type="ECO:0008006" key="5">
    <source>
        <dbReference type="Google" id="ProtNLM"/>
    </source>
</evidence>
<dbReference type="EMBL" id="JAJKFW010000025">
    <property type="protein sequence ID" value="MCC9644145.1"/>
    <property type="molecule type" value="Genomic_DNA"/>
</dbReference>
<reference evidence="3" key="1">
    <citation type="submission" date="2021-11" db="EMBL/GenBank/DDBJ databases">
        <title>Genome sequence.</title>
        <authorList>
            <person name="Sun Q."/>
        </authorList>
    </citation>
    <scope>NUCLEOTIDE SEQUENCE</scope>
    <source>
        <strain evidence="3">JC740</strain>
    </source>
</reference>
<feature type="compositionally biased region" description="Polar residues" evidence="1">
    <location>
        <begin position="1"/>
        <end position="17"/>
    </location>
</feature>
<keyword evidence="2" id="KW-1133">Transmembrane helix</keyword>
<dbReference type="Gene3D" id="1.25.40.10">
    <property type="entry name" value="Tetratricopeptide repeat domain"/>
    <property type="match status" value="2"/>
</dbReference>
<dbReference type="RefSeq" id="WP_230275262.1">
    <property type="nucleotide sequence ID" value="NZ_JAJKFW010000025.1"/>
</dbReference>
<accession>A0ABS8NKT0</accession>
<gene>
    <name evidence="3" type="ORF">LOC71_17830</name>
</gene>